<evidence type="ECO:0000256" key="1">
    <source>
        <dbReference type="ARBA" id="ARBA00004141"/>
    </source>
</evidence>
<dbReference type="OrthoDB" id="3177666at2"/>
<dbReference type="Proteomes" id="UP000439550">
    <property type="component" value="Unassembled WGS sequence"/>
</dbReference>
<evidence type="ECO:0000313" key="9">
    <source>
        <dbReference type="Proteomes" id="UP000439550"/>
    </source>
</evidence>
<dbReference type="InterPro" id="IPR051475">
    <property type="entry name" value="Diverse_Ion_Transporter"/>
</dbReference>
<dbReference type="PANTHER" id="PTHR43568">
    <property type="entry name" value="P PROTEIN"/>
    <property type="match status" value="1"/>
</dbReference>
<evidence type="ECO:0000256" key="2">
    <source>
        <dbReference type="ARBA" id="ARBA00022448"/>
    </source>
</evidence>
<dbReference type="GO" id="GO:0055085">
    <property type="term" value="P:transmembrane transport"/>
    <property type="evidence" value="ECO:0007669"/>
    <property type="project" value="InterPro"/>
</dbReference>
<comment type="caution">
    <text evidence="8">The sequence shown here is derived from an EMBL/GenBank/DDBJ whole genome shotgun (WGS) entry which is preliminary data.</text>
</comment>
<sequence length="369" mass="40370">MVNTLKRIGSDKTFLVTFLLAVLSLMFGTVKVSDIDIKTVLALLSLIITVSIYENLNLLKHVADLIIEKCGTMRSMVFVILLFSFFGSMLFTNDVAILTLVPILFSIDQKIKIPKISIISLTTIYANLGSALTPIGNPQNLYLVSHYHLPLLKFFQMSLPIGCLSLISLVLCPFFFSKARIEQLKSEPLFLSKKVGIALGFTTIVVLISVLSLIPVGYAVGASLCCAFFVDKKVYAQIDYGIILTFVNFFIIVGAIGRFPMVHDFLTLTLLNRFAVFISSVGISQVISNVPAAVLLSKFTPQAFALYLGVTVGGLGTLIASLANLLALRQYHMISTDRSTGKFFLRFSLLNVLYLAAFIGIGLVILGLI</sequence>
<name>A0A7X1Z833_9LACT</name>
<feature type="transmembrane region" description="Helical" evidence="6">
    <location>
        <begin position="349"/>
        <end position="368"/>
    </location>
</feature>
<dbReference type="RefSeq" id="WP_153496235.1">
    <property type="nucleotide sequence ID" value="NZ_CAXYUY010000018.1"/>
</dbReference>
<proteinExistence type="predicted"/>
<feature type="transmembrane region" description="Helical" evidence="6">
    <location>
        <begin position="274"/>
        <end position="297"/>
    </location>
</feature>
<dbReference type="PANTHER" id="PTHR43568:SF1">
    <property type="entry name" value="P PROTEIN"/>
    <property type="match status" value="1"/>
</dbReference>
<keyword evidence="4 6" id="KW-1133">Transmembrane helix</keyword>
<keyword evidence="2" id="KW-0813">Transport</keyword>
<reference evidence="8 9" key="1">
    <citation type="submission" date="2019-10" db="EMBL/GenBank/DDBJ databases">
        <authorList>
            <person name="Dong K."/>
        </authorList>
    </citation>
    <scope>NUCLEOTIDE SEQUENCE [LARGE SCALE GENOMIC DNA]</scope>
    <source>
        <strain evidence="8 9">DSM 28960</strain>
    </source>
</reference>
<keyword evidence="9" id="KW-1185">Reference proteome</keyword>
<protein>
    <submittedName>
        <fullName evidence="8">Carboxylate transporter</fullName>
    </submittedName>
</protein>
<feature type="transmembrane region" description="Helical" evidence="6">
    <location>
        <begin position="197"/>
        <end position="230"/>
    </location>
</feature>
<dbReference type="EMBL" id="WITJ01000007">
    <property type="protein sequence ID" value="MQW39569.1"/>
    <property type="molecule type" value="Genomic_DNA"/>
</dbReference>
<dbReference type="InterPro" id="IPR004680">
    <property type="entry name" value="Cit_transptr-like_dom"/>
</dbReference>
<keyword evidence="3 6" id="KW-0812">Transmembrane</keyword>
<accession>A0A7X1Z833</accession>
<feature type="transmembrane region" description="Helical" evidence="6">
    <location>
        <begin position="12"/>
        <end position="30"/>
    </location>
</feature>
<gene>
    <name evidence="8" type="ORF">GHI93_06420</name>
</gene>
<feature type="transmembrane region" description="Helical" evidence="6">
    <location>
        <begin position="155"/>
        <end position="176"/>
    </location>
</feature>
<evidence type="ECO:0000256" key="4">
    <source>
        <dbReference type="ARBA" id="ARBA00022989"/>
    </source>
</evidence>
<evidence type="ECO:0000256" key="5">
    <source>
        <dbReference type="ARBA" id="ARBA00023136"/>
    </source>
</evidence>
<dbReference type="AlphaFoldDB" id="A0A7X1Z833"/>
<feature type="transmembrane region" description="Helical" evidence="6">
    <location>
        <begin position="303"/>
        <end position="328"/>
    </location>
</feature>
<keyword evidence="5 6" id="KW-0472">Membrane</keyword>
<organism evidence="8 9">
    <name type="scientific">Lactococcus hircilactis</name>
    <dbReference type="NCBI Taxonomy" id="1494462"/>
    <lineage>
        <taxon>Bacteria</taxon>
        <taxon>Bacillati</taxon>
        <taxon>Bacillota</taxon>
        <taxon>Bacilli</taxon>
        <taxon>Lactobacillales</taxon>
        <taxon>Streptococcaceae</taxon>
        <taxon>Lactococcus</taxon>
    </lineage>
</organism>
<evidence type="ECO:0000256" key="6">
    <source>
        <dbReference type="SAM" id="Phobius"/>
    </source>
</evidence>
<feature type="domain" description="Citrate transporter-like" evidence="7">
    <location>
        <begin position="15"/>
        <end position="297"/>
    </location>
</feature>
<evidence type="ECO:0000259" key="7">
    <source>
        <dbReference type="Pfam" id="PF03600"/>
    </source>
</evidence>
<dbReference type="GO" id="GO:0016020">
    <property type="term" value="C:membrane"/>
    <property type="evidence" value="ECO:0007669"/>
    <property type="project" value="UniProtKB-SubCell"/>
</dbReference>
<comment type="subcellular location">
    <subcellularLocation>
        <location evidence="1">Membrane</location>
        <topology evidence="1">Multi-pass membrane protein</topology>
    </subcellularLocation>
</comment>
<feature type="transmembrane region" description="Helical" evidence="6">
    <location>
        <begin position="242"/>
        <end position="262"/>
    </location>
</feature>
<evidence type="ECO:0000256" key="3">
    <source>
        <dbReference type="ARBA" id="ARBA00022692"/>
    </source>
</evidence>
<evidence type="ECO:0000313" key="8">
    <source>
        <dbReference type="EMBL" id="MQW39569.1"/>
    </source>
</evidence>
<feature type="transmembrane region" description="Helical" evidence="6">
    <location>
        <begin position="76"/>
        <end position="104"/>
    </location>
</feature>
<dbReference type="Pfam" id="PF03600">
    <property type="entry name" value="CitMHS"/>
    <property type="match status" value="1"/>
</dbReference>
<feature type="transmembrane region" description="Helical" evidence="6">
    <location>
        <begin position="37"/>
        <end position="56"/>
    </location>
</feature>